<dbReference type="Proteomes" id="UP001165960">
    <property type="component" value="Unassembled WGS sequence"/>
</dbReference>
<evidence type="ECO:0000313" key="2">
    <source>
        <dbReference type="Proteomes" id="UP001165960"/>
    </source>
</evidence>
<keyword evidence="2" id="KW-1185">Reference proteome</keyword>
<organism evidence="1 2">
    <name type="scientific">Entomophthora muscae</name>
    <dbReference type="NCBI Taxonomy" id="34485"/>
    <lineage>
        <taxon>Eukaryota</taxon>
        <taxon>Fungi</taxon>
        <taxon>Fungi incertae sedis</taxon>
        <taxon>Zoopagomycota</taxon>
        <taxon>Entomophthoromycotina</taxon>
        <taxon>Entomophthoromycetes</taxon>
        <taxon>Entomophthorales</taxon>
        <taxon>Entomophthoraceae</taxon>
        <taxon>Entomophthora</taxon>
    </lineage>
</organism>
<sequence>MTDRRKEFIGNEFTRLLKDWYRPTEGLAPTEVQAHGGDARLVIGKGLEEFVVMQAKYKQLQASHLPLLENDNSFQLVSGYDPGHNLLRAACSQALAFMVHGPKGASSLTKHSEATIWVSMMFSSDTGVGMESPPEAEMGLNWAVRINCLSQWIKPYEITVPVS</sequence>
<name>A0ACC2SCQ5_9FUNG</name>
<evidence type="ECO:0000313" key="1">
    <source>
        <dbReference type="EMBL" id="KAJ9060073.1"/>
    </source>
</evidence>
<comment type="caution">
    <text evidence="1">The sequence shown here is derived from an EMBL/GenBank/DDBJ whole genome shotgun (WGS) entry which is preliminary data.</text>
</comment>
<dbReference type="EMBL" id="QTSX02005265">
    <property type="protein sequence ID" value="KAJ9060073.1"/>
    <property type="molecule type" value="Genomic_DNA"/>
</dbReference>
<accession>A0ACC2SCQ5</accession>
<gene>
    <name evidence="1" type="ORF">DSO57_1034764</name>
</gene>
<proteinExistence type="predicted"/>
<reference evidence="1" key="1">
    <citation type="submission" date="2022-04" db="EMBL/GenBank/DDBJ databases">
        <title>Genome of the entomopathogenic fungus Entomophthora muscae.</title>
        <authorList>
            <person name="Elya C."/>
            <person name="Lovett B.R."/>
            <person name="Lee E."/>
            <person name="Macias A.M."/>
            <person name="Hajek A.E."/>
            <person name="De Bivort B.L."/>
            <person name="Kasson M.T."/>
            <person name="De Fine Licht H.H."/>
            <person name="Stajich J.E."/>
        </authorList>
    </citation>
    <scope>NUCLEOTIDE SEQUENCE</scope>
    <source>
        <strain evidence="1">Berkeley</strain>
    </source>
</reference>
<protein>
    <submittedName>
        <fullName evidence="1">Uncharacterized protein</fullName>
    </submittedName>
</protein>